<evidence type="ECO:0000256" key="1">
    <source>
        <dbReference type="SAM" id="MobiDB-lite"/>
    </source>
</evidence>
<name>A0A0L6VSP2_9BASI</name>
<feature type="compositionally biased region" description="Pro residues" evidence="1">
    <location>
        <begin position="1"/>
        <end position="13"/>
    </location>
</feature>
<evidence type="ECO:0000313" key="2">
    <source>
        <dbReference type="EMBL" id="KNZ63721.1"/>
    </source>
</evidence>
<gene>
    <name evidence="2" type="ORF">VP01_110g10</name>
</gene>
<protein>
    <submittedName>
        <fullName evidence="2">Uncharacterized protein</fullName>
    </submittedName>
</protein>
<dbReference type="EMBL" id="LAVV01001222">
    <property type="protein sequence ID" value="KNZ63721.1"/>
    <property type="molecule type" value="Genomic_DNA"/>
</dbReference>
<dbReference type="Proteomes" id="UP000037035">
    <property type="component" value="Unassembled WGS sequence"/>
</dbReference>
<keyword evidence="3" id="KW-1185">Reference proteome</keyword>
<feature type="region of interest" description="Disordered" evidence="1">
    <location>
        <begin position="1"/>
        <end position="22"/>
    </location>
</feature>
<proteinExistence type="predicted"/>
<evidence type="ECO:0000313" key="3">
    <source>
        <dbReference type="Proteomes" id="UP000037035"/>
    </source>
</evidence>
<comment type="caution">
    <text evidence="2">The sequence shown here is derived from an EMBL/GenBank/DDBJ whole genome shotgun (WGS) entry which is preliminary data.</text>
</comment>
<accession>A0A0L6VSP2</accession>
<organism evidence="2 3">
    <name type="scientific">Puccinia sorghi</name>
    <dbReference type="NCBI Taxonomy" id="27349"/>
    <lineage>
        <taxon>Eukaryota</taxon>
        <taxon>Fungi</taxon>
        <taxon>Dikarya</taxon>
        <taxon>Basidiomycota</taxon>
        <taxon>Pucciniomycotina</taxon>
        <taxon>Pucciniomycetes</taxon>
        <taxon>Pucciniales</taxon>
        <taxon>Pucciniaceae</taxon>
        <taxon>Puccinia</taxon>
    </lineage>
</organism>
<sequence>MLPPPDTSPPPSPSLSAEHPAIQRRPGWDWVPQDLPAPKNISSNIDPANIIAGKRRAHYAKVHHPVLAVAMTALSPQWLLRMLDSGF</sequence>
<reference evidence="2 3" key="1">
    <citation type="submission" date="2015-08" db="EMBL/GenBank/DDBJ databases">
        <title>Next Generation Sequencing and Analysis of the Genome of Puccinia sorghi L Schw, the Causal Agent of Maize Common Rust.</title>
        <authorList>
            <person name="Rochi L."/>
            <person name="Burguener G."/>
            <person name="Darino M."/>
            <person name="Turjanski A."/>
            <person name="Kreff E."/>
            <person name="Dieguez M.J."/>
            <person name="Sacco F."/>
        </authorList>
    </citation>
    <scope>NUCLEOTIDE SEQUENCE [LARGE SCALE GENOMIC DNA]</scope>
    <source>
        <strain evidence="2 3">RO10H11247</strain>
    </source>
</reference>
<dbReference type="AlphaFoldDB" id="A0A0L6VSP2"/>
<dbReference type="VEuPathDB" id="FungiDB:VP01_110g10"/>